<dbReference type="Proteomes" id="UP001159363">
    <property type="component" value="Chromosome 12"/>
</dbReference>
<evidence type="ECO:0000256" key="1">
    <source>
        <dbReference type="SAM" id="Coils"/>
    </source>
</evidence>
<comment type="caution">
    <text evidence="2">The sequence shown here is derived from an EMBL/GenBank/DDBJ whole genome shotgun (WGS) entry which is preliminary data.</text>
</comment>
<protein>
    <submittedName>
        <fullName evidence="2">Uncharacterized protein</fullName>
    </submittedName>
</protein>
<sequence length="102" mass="11904">MTVKQAEMHQLEQLVQDRVKELLSFKDIVNVIVEAITGAVSEAVIRELKETGDEQTQEDLRKTEESLREAKHEHFLAQDELEQYQRRSNLRVFGIPESKKKI</sequence>
<dbReference type="EMBL" id="JARBHB010000013">
    <property type="protein sequence ID" value="KAJ8870713.1"/>
    <property type="molecule type" value="Genomic_DNA"/>
</dbReference>
<feature type="coiled-coil region" evidence="1">
    <location>
        <begin position="53"/>
        <end position="87"/>
    </location>
</feature>
<evidence type="ECO:0000313" key="3">
    <source>
        <dbReference type="Proteomes" id="UP001159363"/>
    </source>
</evidence>
<evidence type="ECO:0000313" key="2">
    <source>
        <dbReference type="EMBL" id="KAJ8870713.1"/>
    </source>
</evidence>
<name>A0ABQ9GE76_9NEOP</name>
<keyword evidence="1" id="KW-0175">Coiled coil</keyword>
<organism evidence="2 3">
    <name type="scientific">Dryococelus australis</name>
    <dbReference type="NCBI Taxonomy" id="614101"/>
    <lineage>
        <taxon>Eukaryota</taxon>
        <taxon>Metazoa</taxon>
        <taxon>Ecdysozoa</taxon>
        <taxon>Arthropoda</taxon>
        <taxon>Hexapoda</taxon>
        <taxon>Insecta</taxon>
        <taxon>Pterygota</taxon>
        <taxon>Neoptera</taxon>
        <taxon>Polyneoptera</taxon>
        <taxon>Phasmatodea</taxon>
        <taxon>Verophasmatodea</taxon>
        <taxon>Anareolatae</taxon>
        <taxon>Phasmatidae</taxon>
        <taxon>Eurycanthinae</taxon>
        <taxon>Dryococelus</taxon>
    </lineage>
</organism>
<keyword evidence="3" id="KW-1185">Reference proteome</keyword>
<proteinExistence type="predicted"/>
<reference evidence="2 3" key="1">
    <citation type="submission" date="2023-02" db="EMBL/GenBank/DDBJ databases">
        <title>LHISI_Scaffold_Assembly.</title>
        <authorList>
            <person name="Stuart O.P."/>
            <person name="Cleave R."/>
            <person name="Magrath M.J.L."/>
            <person name="Mikheyev A.S."/>
        </authorList>
    </citation>
    <scope>NUCLEOTIDE SEQUENCE [LARGE SCALE GENOMIC DNA]</scope>
    <source>
        <strain evidence="2">Daus_M_001</strain>
        <tissue evidence="2">Leg muscle</tissue>
    </source>
</reference>
<gene>
    <name evidence="2" type="ORF">PR048_029738</name>
</gene>
<accession>A0ABQ9GE76</accession>